<evidence type="ECO:0000256" key="4">
    <source>
        <dbReference type="ARBA" id="ARBA00023136"/>
    </source>
</evidence>
<dbReference type="GO" id="GO:0000271">
    <property type="term" value="P:polysaccharide biosynthetic process"/>
    <property type="evidence" value="ECO:0007669"/>
    <property type="project" value="InterPro"/>
</dbReference>
<evidence type="ECO:0000259" key="7">
    <source>
        <dbReference type="Pfam" id="PF04138"/>
    </source>
</evidence>
<evidence type="ECO:0000313" key="8">
    <source>
        <dbReference type="EMBL" id="MBM9476569.1"/>
    </source>
</evidence>
<dbReference type="Proteomes" id="UP000663801">
    <property type="component" value="Unassembled WGS sequence"/>
</dbReference>
<accession>A0A938YNP7</accession>
<dbReference type="AlphaFoldDB" id="A0A938YNP7"/>
<comment type="subcellular location">
    <subcellularLocation>
        <location evidence="1">Membrane</location>
        <topology evidence="1">Multi-pass membrane protein</topology>
    </subcellularLocation>
</comment>
<keyword evidence="9" id="KW-1185">Reference proteome</keyword>
<protein>
    <submittedName>
        <fullName evidence="8">GtrA family protein</fullName>
    </submittedName>
</protein>
<dbReference type="RefSeq" id="WP_205256683.1">
    <property type="nucleotide sequence ID" value="NZ_BAAAPV010000004.1"/>
</dbReference>
<sequence length="173" mass="17432">MTIVTSLPSPARIAPVGRWRSVGAQGVRFALVGGTMTGVQLALYAFLAGSLGSQAANLLSWFVVTVATTAAHRRFTFRLPGPGSERDHLVGLGTSLGGLLASALALSALSGVGGSLVQTVGVAAATGVVGVGRFLVLRRWMRRGTPSTGHPESAPTDTTTPTAPTTAGVVLAG</sequence>
<feature type="transmembrane region" description="Helical" evidence="6">
    <location>
        <begin position="27"/>
        <end position="46"/>
    </location>
</feature>
<keyword evidence="3 6" id="KW-1133">Transmembrane helix</keyword>
<evidence type="ECO:0000256" key="6">
    <source>
        <dbReference type="SAM" id="Phobius"/>
    </source>
</evidence>
<dbReference type="Pfam" id="PF04138">
    <property type="entry name" value="GtrA_DPMS_TM"/>
    <property type="match status" value="1"/>
</dbReference>
<feature type="region of interest" description="Disordered" evidence="5">
    <location>
        <begin position="145"/>
        <end position="173"/>
    </location>
</feature>
<evidence type="ECO:0000256" key="3">
    <source>
        <dbReference type="ARBA" id="ARBA00022989"/>
    </source>
</evidence>
<feature type="transmembrane region" description="Helical" evidence="6">
    <location>
        <begin position="89"/>
        <end position="109"/>
    </location>
</feature>
<dbReference type="EMBL" id="JAERWL010000008">
    <property type="protein sequence ID" value="MBM9476569.1"/>
    <property type="molecule type" value="Genomic_DNA"/>
</dbReference>
<dbReference type="InterPro" id="IPR007267">
    <property type="entry name" value="GtrA_DPMS_TM"/>
</dbReference>
<feature type="transmembrane region" description="Helical" evidence="6">
    <location>
        <begin position="58"/>
        <end position="77"/>
    </location>
</feature>
<dbReference type="GO" id="GO:0016020">
    <property type="term" value="C:membrane"/>
    <property type="evidence" value="ECO:0007669"/>
    <property type="project" value="UniProtKB-SubCell"/>
</dbReference>
<comment type="caution">
    <text evidence="8">The sequence shown here is derived from an EMBL/GenBank/DDBJ whole genome shotgun (WGS) entry which is preliminary data.</text>
</comment>
<organism evidence="8 9">
    <name type="scientific">Nakamurella flavida</name>
    <dbReference type="NCBI Taxonomy" id="363630"/>
    <lineage>
        <taxon>Bacteria</taxon>
        <taxon>Bacillati</taxon>
        <taxon>Actinomycetota</taxon>
        <taxon>Actinomycetes</taxon>
        <taxon>Nakamurellales</taxon>
        <taxon>Nakamurellaceae</taxon>
        <taxon>Nakamurella</taxon>
    </lineage>
</organism>
<feature type="domain" description="GtrA/DPMS transmembrane" evidence="7">
    <location>
        <begin position="28"/>
        <end position="140"/>
    </location>
</feature>
<gene>
    <name evidence="8" type="ORF">JL107_08955</name>
</gene>
<evidence type="ECO:0000256" key="2">
    <source>
        <dbReference type="ARBA" id="ARBA00022692"/>
    </source>
</evidence>
<feature type="transmembrane region" description="Helical" evidence="6">
    <location>
        <begin position="115"/>
        <end position="136"/>
    </location>
</feature>
<keyword evidence="2 6" id="KW-0812">Transmembrane</keyword>
<keyword evidence="4 6" id="KW-0472">Membrane</keyword>
<evidence type="ECO:0000313" key="9">
    <source>
        <dbReference type="Proteomes" id="UP000663801"/>
    </source>
</evidence>
<feature type="compositionally biased region" description="Low complexity" evidence="5">
    <location>
        <begin position="154"/>
        <end position="167"/>
    </location>
</feature>
<proteinExistence type="predicted"/>
<reference evidence="8" key="1">
    <citation type="submission" date="2021-01" db="EMBL/GenBank/DDBJ databases">
        <title>KCTC 19127 draft genome.</title>
        <authorList>
            <person name="An D."/>
        </authorList>
    </citation>
    <scope>NUCLEOTIDE SEQUENCE</scope>
    <source>
        <strain evidence="8">KCTC 19127</strain>
    </source>
</reference>
<name>A0A938YNP7_9ACTN</name>
<evidence type="ECO:0000256" key="5">
    <source>
        <dbReference type="SAM" id="MobiDB-lite"/>
    </source>
</evidence>
<evidence type="ECO:0000256" key="1">
    <source>
        <dbReference type="ARBA" id="ARBA00004141"/>
    </source>
</evidence>